<protein>
    <recommendedName>
        <fullName evidence="1">UmuC domain-containing protein</fullName>
    </recommendedName>
</protein>
<comment type="caution">
    <text evidence="2">The sequence shown here is derived from an EMBL/GenBank/DDBJ whole genome shotgun (WGS) entry which is preliminary data.</text>
</comment>
<dbReference type="GO" id="GO:0042276">
    <property type="term" value="P:error-prone translesion synthesis"/>
    <property type="evidence" value="ECO:0007669"/>
    <property type="project" value="TreeGrafter"/>
</dbReference>
<dbReference type="InterPro" id="IPR043128">
    <property type="entry name" value="Rev_trsase/Diguanyl_cyclase"/>
</dbReference>
<evidence type="ECO:0000259" key="1">
    <source>
        <dbReference type="PROSITE" id="PS50173"/>
    </source>
</evidence>
<accession>A0A8S3JQM7</accession>
<dbReference type="Gene3D" id="3.30.70.270">
    <property type="match status" value="1"/>
</dbReference>
<proteinExistence type="predicted"/>
<dbReference type="GO" id="GO:0070987">
    <property type="term" value="P:error-free translesion synthesis"/>
    <property type="evidence" value="ECO:0007669"/>
    <property type="project" value="TreeGrafter"/>
</dbReference>
<dbReference type="GO" id="GO:0003887">
    <property type="term" value="F:DNA-directed DNA polymerase activity"/>
    <property type="evidence" value="ECO:0007669"/>
    <property type="project" value="TreeGrafter"/>
</dbReference>
<feature type="domain" description="UmuC" evidence="1">
    <location>
        <begin position="1"/>
        <end position="131"/>
    </location>
</feature>
<feature type="non-terminal residue" evidence="2">
    <location>
        <position position="141"/>
    </location>
</feature>
<reference evidence="2" key="1">
    <citation type="submission" date="2021-02" db="EMBL/GenBank/DDBJ databases">
        <authorList>
            <person name="Nowell W R."/>
        </authorList>
    </citation>
    <scope>NUCLEOTIDE SEQUENCE</scope>
</reference>
<dbReference type="SUPFAM" id="SSF56672">
    <property type="entry name" value="DNA/RNA polymerases"/>
    <property type="match status" value="1"/>
</dbReference>
<dbReference type="InterPro" id="IPR001126">
    <property type="entry name" value="UmuC"/>
</dbReference>
<feature type="non-terminal residue" evidence="2">
    <location>
        <position position="1"/>
    </location>
</feature>
<dbReference type="EMBL" id="CAJOBI010347643">
    <property type="protein sequence ID" value="CAF5219014.1"/>
    <property type="molecule type" value="Genomic_DNA"/>
</dbReference>
<dbReference type="Pfam" id="PF00817">
    <property type="entry name" value="IMS"/>
    <property type="match status" value="1"/>
</dbReference>
<dbReference type="PANTHER" id="PTHR45990:SF1">
    <property type="entry name" value="DNA REPAIR PROTEIN REV1"/>
    <property type="match status" value="1"/>
</dbReference>
<dbReference type="PANTHER" id="PTHR45990">
    <property type="entry name" value="DNA REPAIR PROTEIN REV1"/>
    <property type="match status" value="1"/>
</dbReference>
<dbReference type="GO" id="GO:0006281">
    <property type="term" value="P:DNA repair"/>
    <property type="evidence" value="ECO:0007669"/>
    <property type="project" value="InterPro"/>
</dbReference>
<dbReference type="PROSITE" id="PS50173">
    <property type="entry name" value="UMUC"/>
    <property type="match status" value="1"/>
</dbReference>
<gene>
    <name evidence="2" type="ORF">SMN809_LOCUS81227</name>
</gene>
<organism evidence="2 3">
    <name type="scientific">Rotaria magnacalcarata</name>
    <dbReference type="NCBI Taxonomy" id="392030"/>
    <lineage>
        <taxon>Eukaryota</taxon>
        <taxon>Metazoa</taxon>
        <taxon>Spiralia</taxon>
        <taxon>Gnathifera</taxon>
        <taxon>Rotifera</taxon>
        <taxon>Eurotatoria</taxon>
        <taxon>Bdelloidea</taxon>
        <taxon>Philodinida</taxon>
        <taxon>Philodinidae</taxon>
        <taxon>Rotaria</taxon>
    </lineage>
</organism>
<dbReference type="InterPro" id="IPR043502">
    <property type="entry name" value="DNA/RNA_pol_sf"/>
</dbReference>
<dbReference type="GO" id="GO:0005634">
    <property type="term" value="C:nucleus"/>
    <property type="evidence" value="ECO:0007669"/>
    <property type="project" value="TreeGrafter"/>
</dbReference>
<dbReference type="Proteomes" id="UP000676336">
    <property type="component" value="Unassembled WGS sequence"/>
</dbReference>
<name>A0A8S3JQM7_9BILA</name>
<evidence type="ECO:0000313" key="3">
    <source>
        <dbReference type="Proteomes" id="UP000676336"/>
    </source>
</evidence>
<dbReference type="AlphaFoldDB" id="A0A8S3JQM7"/>
<sequence>KAHELCGNHQAKLLCLSYDYEGFHIVSDLFYNTILKYTLDVEAVSCDEMYVDLTELVQYFKPLHPLTFVSLLREEIQSNTKCPCSAGVGSSLLLARLATRQAKPNGQYYVEKGYEQEFISKQKILDLPGIGLSLLDKLQQN</sequence>
<dbReference type="GO" id="GO:0017125">
    <property type="term" value="F:deoxycytidyl transferase activity"/>
    <property type="evidence" value="ECO:0007669"/>
    <property type="project" value="TreeGrafter"/>
</dbReference>
<evidence type="ECO:0000313" key="2">
    <source>
        <dbReference type="EMBL" id="CAF5219014.1"/>
    </source>
</evidence>